<name>A0A0D3IRE3_EMIH1</name>
<dbReference type="AlphaFoldDB" id="A0A0D3IRE3"/>
<dbReference type="KEGG" id="ehx:EMIHUDRAFT_451910"/>
<protein>
    <submittedName>
        <fullName evidence="2">Uncharacterized protein</fullName>
    </submittedName>
</protein>
<reference evidence="2" key="2">
    <citation type="submission" date="2024-10" db="UniProtKB">
        <authorList>
            <consortium name="EnsemblProtists"/>
        </authorList>
    </citation>
    <scope>IDENTIFICATION</scope>
</reference>
<organism evidence="2 3">
    <name type="scientific">Emiliania huxleyi (strain CCMP1516)</name>
    <dbReference type="NCBI Taxonomy" id="280463"/>
    <lineage>
        <taxon>Eukaryota</taxon>
        <taxon>Haptista</taxon>
        <taxon>Haptophyta</taxon>
        <taxon>Prymnesiophyceae</taxon>
        <taxon>Isochrysidales</taxon>
        <taxon>Noelaerhabdaceae</taxon>
        <taxon>Emiliania</taxon>
    </lineage>
</organism>
<proteinExistence type="predicted"/>
<dbReference type="GeneID" id="17259975"/>
<keyword evidence="3" id="KW-1185">Reference proteome</keyword>
<dbReference type="PaxDb" id="2903-EOD13828"/>
<keyword evidence="1" id="KW-0812">Transmembrane</keyword>
<dbReference type="EnsemblProtists" id="EOD13828">
    <property type="protein sequence ID" value="EOD13828"/>
    <property type="gene ID" value="EMIHUDRAFT_451910"/>
</dbReference>
<sequence>MSCPCAAKFFLTPAEEPGKGDEQPPRHHGCSLLTKKMTAGAASSSTLPLANDFASPQFMPGSHRTIELPLADEPDKSVESADEPTPSASCCGWELTRRRRRILAVLCSLCVLWWIAVGIFAAVTVTTLTNDLRFVICEISACVPKEPALSGADIASYTGAAKVAATEEEGSCKPCLSPNDECAQKLDELTSRTLDLPLNVSFAVFNPLIFGYAVDRVVLLTSLSPLPPLSAQAALALDPLEAHDLGIAIFCDAGRSSFPPGWGDELSMRCHSKQDGETIHRLSHAQRGIGGERFYATVAFVYRVPVLGWTIAIAQDASHYAANFDFGGPQPLDGLEMCSGVSAVQYGAPANVLKLYDFEEYKVGVCATDLGSLVGLSTRVTSEISCMLAPALPYCGGEANDTASEARMTIPIEMYNAAGFNLTLWEDGSETLVYDAETGERIATGHLERTEVIPARSARRVNFYSDLREFLQRYSGGGLVGLAFEAIQKTLASPVRLDINVAATLLGTKAEMHFEVGHTSLIGLAQLVGCRCEVGPGPECRSDTSVFVHRQAESFGRR</sequence>
<dbReference type="Proteomes" id="UP000013827">
    <property type="component" value="Unassembled WGS sequence"/>
</dbReference>
<accession>A0A0D3IRE3</accession>
<evidence type="ECO:0000313" key="3">
    <source>
        <dbReference type="Proteomes" id="UP000013827"/>
    </source>
</evidence>
<evidence type="ECO:0000256" key="1">
    <source>
        <dbReference type="SAM" id="Phobius"/>
    </source>
</evidence>
<feature type="transmembrane region" description="Helical" evidence="1">
    <location>
        <begin position="102"/>
        <end position="123"/>
    </location>
</feature>
<keyword evidence="1" id="KW-0472">Membrane</keyword>
<keyword evidence="1" id="KW-1133">Transmembrane helix</keyword>
<dbReference type="HOGENOM" id="CLU_507572_0_0_1"/>
<dbReference type="RefSeq" id="XP_005766257.1">
    <property type="nucleotide sequence ID" value="XM_005766200.1"/>
</dbReference>
<reference evidence="3" key="1">
    <citation type="journal article" date="2013" name="Nature">
        <title>Pan genome of the phytoplankton Emiliania underpins its global distribution.</title>
        <authorList>
            <person name="Read B.A."/>
            <person name="Kegel J."/>
            <person name="Klute M.J."/>
            <person name="Kuo A."/>
            <person name="Lefebvre S.C."/>
            <person name="Maumus F."/>
            <person name="Mayer C."/>
            <person name="Miller J."/>
            <person name="Monier A."/>
            <person name="Salamov A."/>
            <person name="Young J."/>
            <person name="Aguilar M."/>
            <person name="Claverie J.M."/>
            <person name="Frickenhaus S."/>
            <person name="Gonzalez K."/>
            <person name="Herman E.K."/>
            <person name="Lin Y.C."/>
            <person name="Napier J."/>
            <person name="Ogata H."/>
            <person name="Sarno A.F."/>
            <person name="Shmutz J."/>
            <person name="Schroeder D."/>
            <person name="de Vargas C."/>
            <person name="Verret F."/>
            <person name="von Dassow P."/>
            <person name="Valentin K."/>
            <person name="Van de Peer Y."/>
            <person name="Wheeler G."/>
            <person name="Dacks J.B."/>
            <person name="Delwiche C.F."/>
            <person name="Dyhrman S.T."/>
            <person name="Glockner G."/>
            <person name="John U."/>
            <person name="Richards T."/>
            <person name="Worden A.Z."/>
            <person name="Zhang X."/>
            <person name="Grigoriev I.V."/>
            <person name="Allen A.E."/>
            <person name="Bidle K."/>
            <person name="Borodovsky M."/>
            <person name="Bowler C."/>
            <person name="Brownlee C."/>
            <person name="Cock J.M."/>
            <person name="Elias M."/>
            <person name="Gladyshev V.N."/>
            <person name="Groth M."/>
            <person name="Guda C."/>
            <person name="Hadaegh A."/>
            <person name="Iglesias-Rodriguez M.D."/>
            <person name="Jenkins J."/>
            <person name="Jones B.M."/>
            <person name="Lawson T."/>
            <person name="Leese F."/>
            <person name="Lindquist E."/>
            <person name="Lobanov A."/>
            <person name="Lomsadze A."/>
            <person name="Malik S.B."/>
            <person name="Marsh M.E."/>
            <person name="Mackinder L."/>
            <person name="Mock T."/>
            <person name="Mueller-Roeber B."/>
            <person name="Pagarete A."/>
            <person name="Parker M."/>
            <person name="Probert I."/>
            <person name="Quesneville H."/>
            <person name="Raines C."/>
            <person name="Rensing S.A."/>
            <person name="Riano-Pachon D.M."/>
            <person name="Richier S."/>
            <person name="Rokitta S."/>
            <person name="Shiraiwa Y."/>
            <person name="Soanes D.M."/>
            <person name="van der Giezen M."/>
            <person name="Wahlund T.M."/>
            <person name="Williams B."/>
            <person name="Wilson W."/>
            <person name="Wolfe G."/>
            <person name="Wurch L.L."/>
        </authorList>
    </citation>
    <scope>NUCLEOTIDE SEQUENCE</scope>
</reference>
<evidence type="ECO:0000313" key="2">
    <source>
        <dbReference type="EnsemblProtists" id="EOD13828"/>
    </source>
</evidence>